<dbReference type="EMBL" id="MH509447">
    <property type="protein sequence ID" value="AXH47359.1"/>
    <property type="molecule type" value="Genomic_DNA"/>
</dbReference>
<organism evidence="1 2">
    <name type="scientific">Microbacterium phage Eden</name>
    <dbReference type="NCBI Taxonomy" id="2250289"/>
    <lineage>
        <taxon>Viruses</taxon>
        <taxon>Duplodnaviria</taxon>
        <taxon>Heunggongvirae</taxon>
        <taxon>Uroviricota</taxon>
        <taxon>Caudoviricetes</taxon>
        <taxon>Edenvirus</taxon>
        <taxon>Edenvirus eden</taxon>
    </lineage>
</organism>
<dbReference type="KEGG" id="vg:54997713"/>
<keyword evidence="2" id="KW-1185">Reference proteome</keyword>
<accession>A0A345KWF7</accession>
<name>A0A345KWF7_9CAUD</name>
<dbReference type="GeneID" id="54997713"/>
<sequence length="72" mass="7276">MSLTTKKLKPSLVETLTAKADELDEKATTKEAQSSALAEQAAVAAEVATVARAHAAAIDQALGILADAGVTV</sequence>
<dbReference type="RefSeq" id="YP_009806843.1">
    <property type="nucleotide sequence ID" value="NC_048017.1"/>
</dbReference>
<evidence type="ECO:0000313" key="2">
    <source>
        <dbReference type="Proteomes" id="UP000260367"/>
    </source>
</evidence>
<protein>
    <submittedName>
        <fullName evidence="1">Uncharacterized protein</fullName>
    </submittedName>
</protein>
<dbReference type="Proteomes" id="UP000260367">
    <property type="component" value="Segment"/>
</dbReference>
<proteinExistence type="predicted"/>
<reference evidence="2" key="1">
    <citation type="submission" date="2018-06" db="EMBL/GenBank/DDBJ databases">
        <authorList>
            <person name="Zhirakovskaya E."/>
        </authorList>
    </citation>
    <scope>NUCLEOTIDE SEQUENCE [LARGE SCALE GENOMIC DNA]</scope>
</reference>
<gene>
    <name evidence="1" type="primary">64</name>
    <name evidence="1" type="ORF">SEA_EDEN_64</name>
</gene>
<evidence type="ECO:0000313" key="1">
    <source>
        <dbReference type="EMBL" id="AXH47359.1"/>
    </source>
</evidence>